<comment type="catalytic activity">
    <reaction evidence="4">
        <text>N-terminal L-arginyl-[protein] + L-leucyl-tRNA(Leu) = N-terminal L-leucyl-L-arginyl-[protein] + tRNA(Leu) + H(+)</text>
        <dbReference type="Rhea" id="RHEA:50416"/>
        <dbReference type="Rhea" id="RHEA-COMP:9613"/>
        <dbReference type="Rhea" id="RHEA-COMP:9622"/>
        <dbReference type="Rhea" id="RHEA-COMP:12672"/>
        <dbReference type="Rhea" id="RHEA-COMP:12673"/>
        <dbReference type="ChEBI" id="CHEBI:15378"/>
        <dbReference type="ChEBI" id="CHEBI:64719"/>
        <dbReference type="ChEBI" id="CHEBI:78442"/>
        <dbReference type="ChEBI" id="CHEBI:78494"/>
        <dbReference type="ChEBI" id="CHEBI:133044"/>
        <dbReference type="EC" id="2.3.2.6"/>
    </reaction>
</comment>
<dbReference type="GO" id="GO:0005737">
    <property type="term" value="C:cytoplasm"/>
    <property type="evidence" value="ECO:0007669"/>
    <property type="project" value="UniProtKB-SubCell"/>
</dbReference>
<dbReference type="GO" id="GO:0030163">
    <property type="term" value="P:protein catabolic process"/>
    <property type="evidence" value="ECO:0007669"/>
    <property type="project" value="UniProtKB-UniRule"/>
</dbReference>
<comment type="similarity">
    <text evidence="4">Belongs to the L/F-transferase family.</text>
</comment>
<comment type="catalytic activity">
    <reaction evidence="4">
        <text>N-terminal L-lysyl-[protein] + L-leucyl-tRNA(Leu) = N-terminal L-leucyl-L-lysyl-[protein] + tRNA(Leu) + H(+)</text>
        <dbReference type="Rhea" id="RHEA:12340"/>
        <dbReference type="Rhea" id="RHEA-COMP:9613"/>
        <dbReference type="Rhea" id="RHEA-COMP:9622"/>
        <dbReference type="Rhea" id="RHEA-COMP:12670"/>
        <dbReference type="Rhea" id="RHEA-COMP:12671"/>
        <dbReference type="ChEBI" id="CHEBI:15378"/>
        <dbReference type="ChEBI" id="CHEBI:65249"/>
        <dbReference type="ChEBI" id="CHEBI:78442"/>
        <dbReference type="ChEBI" id="CHEBI:78494"/>
        <dbReference type="ChEBI" id="CHEBI:133043"/>
        <dbReference type="EC" id="2.3.2.6"/>
    </reaction>
</comment>
<dbReference type="GO" id="GO:0008914">
    <property type="term" value="F:leucyl-tRNA--protein transferase activity"/>
    <property type="evidence" value="ECO:0007669"/>
    <property type="project" value="UniProtKB-UniRule"/>
</dbReference>
<accession>A0A6L9VY18</accession>
<dbReference type="PANTHER" id="PTHR30098:SF2">
    <property type="entry name" value="LEUCYL_PHENYLALANYL-TRNA--PROTEIN TRANSFERASE"/>
    <property type="match status" value="1"/>
</dbReference>
<evidence type="ECO:0000256" key="4">
    <source>
        <dbReference type="HAMAP-Rule" id="MF_00688"/>
    </source>
</evidence>
<dbReference type="Proteomes" id="UP000479241">
    <property type="component" value="Unassembled WGS sequence"/>
</dbReference>
<dbReference type="Pfam" id="PF03588">
    <property type="entry name" value="Leu_Phe_trans"/>
    <property type="match status" value="1"/>
</dbReference>
<dbReference type="InterPro" id="IPR042203">
    <property type="entry name" value="Leu/Phe-tRNA_Trfase_C"/>
</dbReference>
<comment type="caution">
    <text evidence="5">The sequence shown here is derived from an EMBL/GenBank/DDBJ whole genome shotgun (WGS) entry which is preliminary data.</text>
</comment>
<protein>
    <recommendedName>
        <fullName evidence="4">Leucyl/phenylalanyl-tRNA--protein transferase</fullName>
        <ecNumber evidence="4">2.3.2.6</ecNumber>
    </recommendedName>
    <alternativeName>
        <fullName evidence="4">L/F-transferase</fullName>
    </alternativeName>
    <alternativeName>
        <fullName evidence="4">Leucyltransferase</fullName>
    </alternativeName>
    <alternativeName>
        <fullName evidence="4">Phenyalanyltransferase</fullName>
    </alternativeName>
</protein>
<comment type="subcellular location">
    <subcellularLocation>
        <location evidence="4">Cytoplasm</location>
    </subcellularLocation>
</comment>
<proteinExistence type="inferred from homology"/>
<reference evidence="5 6" key="1">
    <citation type="submission" date="2019-12" db="EMBL/GenBank/DDBJ databases">
        <title>the WGS of Blastococcus saxobsidens 67B17.</title>
        <authorList>
            <person name="Jiang Z."/>
        </authorList>
    </citation>
    <scope>NUCLEOTIDE SEQUENCE [LARGE SCALE GENOMIC DNA]</scope>
    <source>
        <strain evidence="5 6">67B17</strain>
    </source>
</reference>
<comment type="function">
    <text evidence="4">Functions in the N-end rule pathway of protein degradation where it conjugates Leu, Phe and, less efficiently, Met from aminoacyl-tRNAs to the N-termini of proteins containing an N-terminal arginine or lysine.</text>
</comment>
<dbReference type="HAMAP" id="MF_00688">
    <property type="entry name" value="Leu_Phe_trans"/>
    <property type="match status" value="1"/>
</dbReference>
<dbReference type="EMBL" id="JAAGWG010000001">
    <property type="protein sequence ID" value="NEK84294.1"/>
    <property type="molecule type" value="Genomic_DNA"/>
</dbReference>
<dbReference type="InterPro" id="IPR004616">
    <property type="entry name" value="Leu/Phe-tRNA_Trfase"/>
</dbReference>
<dbReference type="SUPFAM" id="SSF55729">
    <property type="entry name" value="Acyl-CoA N-acyltransferases (Nat)"/>
    <property type="match status" value="1"/>
</dbReference>
<keyword evidence="3 4" id="KW-0012">Acyltransferase</keyword>
<organism evidence="5 6">
    <name type="scientific">Blastococcus saxobsidens</name>
    <dbReference type="NCBI Taxonomy" id="138336"/>
    <lineage>
        <taxon>Bacteria</taxon>
        <taxon>Bacillati</taxon>
        <taxon>Actinomycetota</taxon>
        <taxon>Actinomycetes</taxon>
        <taxon>Geodermatophilales</taxon>
        <taxon>Geodermatophilaceae</taxon>
        <taxon>Blastococcus</taxon>
    </lineage>
</organism>
<evidence type="ECO:0000256" key="1">
    <source>
        <dbReference type="ARBA" id="ARBA00022490"/>
    </source>
</evidence>
<dbReference type="EC" id="2.3.2.6" evidence="4"/>
<gene>
    <name evidence="4" type="primary">aat</name>
    <name evidence="5" type="ORF">GCU60_00690</name>
</gene>
<dbReference type="PANTHER" id="PTHR30098">
    <property type="entry name" value="LEUCYL/PHENYLALANYL-TRNA--PROTEIN TRANSFERASE"/>
    <property type="match status" value="1"/>
</dbReference>
<evidence type="ECO:0000313" key="5">
    <source>
        <dbReference type="EMBL" id="NEK84294.1"/>
    </source>
</evidence>
<evidence type="ECO:0000313" key="6">
    <source>
        <dbReference type="Proteomes" id="UP000479241"/>
    </source>
</evidence>
<keyword evidence="1 4" id="KW-0963">Cytoplasm</keyword>
<keyword evidence="2 4" id="KW-0808">Transferase</keyword>
<dbReference type="Gene3D" id="3.40.630.70">
    <property type="entry name" value="Leucyl/phenylalanyl-tRNA-protein transferase, C-terminal domain"/>
    <property type="match status" value="1"/>
</dbReference>
<comment type="catalytic activity">
    <reaction evidence="4">
        <text>L-phenylalanyl-tRNA(Phe) + an N-terminal L-alpha-aminoacyl-[protein] = an N-terminal L-phenylalanyl-L-alpha-aminoacyl-[protein] + tRNA(Phe)</text>
        <dbReference type="Rhea" id="RHEA:43632"/>
        <dbReference type="Rhea" id="RHEA-COMP:9668"/>
        <dbReference type="Rhea" id="RHEA-COMP:9699"/>
        <dbReference type="Rhea" id="RHEA-COMP:10636"/>
        <dbReference type="Rhea" id="RHEA-COMP:10637"/>
        <dbReference type="ChEBI" id="CHEBI:78442"/>
        <dbReference type="ChEBI" id="CHEBI:78531"/>
        <dbReference type="ChEBI" id="CHEBI:78597"/>
        <dbReference type="ChEBI" id="CHEBI:83561"/>
        <dbReference type="EC" id="2.3.2.6"/>
    </reaction>
</comment>
<evidence type="ECO:0000256" key="2">
    <source>
        <dbReference type="ARBA" id="ARBA00022679"/>
    </source>
</evidence>
<name>A0A6L9VY18_9ACTN</name>
<dbReference type="AlphaFoldDB" id="A0A6L9VY18"/>
<dbReference type="InterPro" id="IPR016181">
    <property type="entry name" value="Acyl_CoA_acyltransferase"/>
</dbReference>
<evidence type="ECO:0000256" key="3">
    <source>
        <dbReference type="ARBA" id="ARBA00023315"/>
    </source>
</evidence>
<sequence>MLHFLRLPAMARTLREVARGDLVRVTTGVGPQALLRGAAAGRFPFPRSEDSRLIPWYCPRERAVLTAGTVHLGRTLERRLKSKGWATSADEAFDEVVGHCADRPDTWITGDMRVTYAELHRRGLAHSIEVWSPDGRLIGGTFGVQTGGLFSAESLFHTEDHASKVALVDLADRVRSGGGVGIDCQYITPHTKALGTQVVDRATFLQLLGRARGLPARLPTERLPAARLLDVARGEPPAR</sequence>